<evidence type="ECO:0000313" key="1">
    <source>
        <dbReference type="EMBL" id="KAK1490404.1"/>
    </source>
</evidence>
<keyword evidence="2" id="KW-1185">Reference proteome</keyword>
<dbReference type="GeneID" id="85410945"/>
<organism evidence="1 2">
    <name type="scientific">Colletotrichum tamarilloi</name>
    <dbReference type="NCBI Taxonomy" id="1209934"/>
    <lineage>
        <taxon>Eukaryota</taxon>
        <taxon>Fungi</taxon>
        <taxon>Dikarya</taxon>
        <taxon>Ascomycota</taxon>
        <taxon>Pezizomycotina</taxon>
        <taxon>Sordariomycetes</taxon>
        <taxon>Hypocreomycetidae</taxon>
        <taxon>Glomerellales</taxon>
        <taxon>Glomerellaceae</taxon>
        <taxon>Colletotrichum</taxon>
        <taxon>Colletotrichum acutatum species complex</taxon>
    </lineage>
</organism>
<name>A0ABQ9QZP0_9PEZI</name>
<proteinExistence type="predicted"/>
<protein>
    <submittedName>
        <fullName evidence="1">Uncharacterized protein</fullName>
    </submittedName>
</protein>
<sequence length="118" mass="13626">MQRTTQALRHGPLDMGIRCIHRRVGMLSFKGQNIALFQDETYVRSSSTSSSVLSKRCTICQRSSSDVFRTRLRRSISPTRPRGKLRQLLRIYRGREEHFLIYHSLSLTVPAGFYLPPS</sequence>
<dbReference type="RefSeq" id="XP_060378647.1">
    <property type="nucleotide sequence ID" value="XM_060526707.1"/>
</dbReference>
<comment type="caution">
    <text evidence="1">The sequence shown here is derived from an EMBL/GenBank/DDBJ whole genome shotgun (WGS) entry which is preliminary data.</text>
</comment>
<dbReference type="Proteomes" id="UP001227543">
    <property type="component" value="Unassembled WGS sequence"/>
</dbReference>
<reference evidence="1 2" key="1">
    <citation type="submission" date="2016-10" db="EMBL/GenBank/DDBJ databases">
        <title>The genome sequence of Colletotrichum fioriniae PJ7.</title>
        <authorList>
            <person name="Baroncelli R."/>
        </authorList>
    </citation>
    <scope>NUCLEOTIDE SEQUENCE [LARGE SCALE GENOMIC DNA]</scope>
    <source>
        <strain evidence="1 2">Tom-12</strain>
    </source>
</reference>
<accession>A0ABQ9QZP0</accession>
<evidence type="ECO:0000313" key="2">
    <source>
        <dbReference type="Proteomes" id="UP001227543"/>
    </source>
</evidence>
<dbReference type="EMBL" id="MLFU01000051">
    <property type="protein sequence ID" value="KAK1490404.1"/>
    <property type="molecule type" value="Genomic_DNA"/>
</dbReference>
<gene>
    <name evidence="1" type="ORF">CTAM01_10693</name>
</gene>